<name>Q2LU93_SYNAS</name>
<dbReference type="STRING" id="56780.SYN_02001"/>
<gene>
    <name evidence="1" type="ORF">SYN_02001</name>
</gene>
<organism evidence="1 2">
    <name type="scientific">Syntrophus aciditrophicus (strain SB)</name>
    <dbReference type="NCBI Taxonomy" id="56780"/>
    <lineage>
        <taxon>Bacteria</taxon>
        <taxon>Pseudomonadati</taxon>
        <taxon>Thermodesulfobacteriota</taxon>
        <taxon>Syntrophia</taxon>
        <taxon>Syntrophales</taxon>
        <taxon>Syntrophaceae</taxon>
        <taxon>Syntrophus</taxon>
    </lineage>
</organism>
<evidence type="ECO:0000313" key="1">
    <source>
        <dbReference type="EMBL" id="ABC77649.1"/>
    </source>
</evidence>
<proteinExistence type="predicted"/>
<protein>
    <submittedName>
        <fullName evidence="1">Hypothetical cytosolic protein</fullName>
    </submittedName>
</protein>
<sequence length="64" mass="7155">MLQCLSRLPPSDLRDAHMTIAVDNRPDVHVNNPISLKPRHVFMQIHPLPTAVLLYKNGSGCVKV</sequence>
<dbReference type="Proteomes" id="UP000001933">
    <property type="component" value="Chromosome"/>
</dbReference>
<dbReference type="KEGG" id="sat:SYN_02001"/>
<keyword evidence="2" id="KW-1185">Reference proteome</keyword>
<dbReference type="AlphaFoldDB" id="Q2LU93"/>
<evidence type="ECO:0000313" key="2">
    <source>
        <dbReference type="Proteomes" id="UP000001933"/>
    </source>
</evidence>
<dbReference type="EMBL" id="CP000252">
    <property type="protein sequence ID" value="ABC77649.1"/>
    <property type="molecule type" value="Genomic_DNA"/>
</dbReference>
<accession>Q2LU93</accession>
<reference evidence="1 2" key="1">
    <citation type="journal article" date="2007" name="Proc. Natl. Acad. Sci. U.S.A.">
        <title>The genome of Syntrophus aciditrophicus: life at the thermodynamic limit of microbial growth.</title>
        <authorList>
            <person name="McInerney M.J."/>
            <person name="Rohlin L."/>
            <person name="Mouttaki H."/>
            <person name="Kim U."/>
            <person name="Krupp R.S."/>
            <person name="Rios-Hernandez L."/>
            <person name="Sieber J."/>
            <person name="Struchtemeyer C.G."/>
            <person name="Bhattacharyya A."/>
            <person name="Campbell J.W."/>
            <person name="Gunsalus R.P."/>
        </authorList>
    </citation>
    <scope>NUCLEOTIDE SEQUENCE [LARGE SCALE GENOMIC DNA]</scope>
    <source>
        <strain evidence="1 2">SB</strain>
    </source>
</reference>
<dbReference type="HOGENOM" id="CLU_2866173_0_0_7"/>
<dbReference type="InParanoid" id="Q2LU93"/>